<comment type="caution">
    <text evidence="2">The sequence shown here is derived from an EMBL/GenBank/DDBJ whole genome shotgun (WGS) entry which is preliminary data.</text>
</comment>
<dbReference type="InterPro" id="IPR007484">
    <property type="entry name" value="Peptidase_M28"/>
</dbReference>
<name>A0A4Q9FIW6_9FLAO</name>
<sequence>MKFIYVISFLTLVGTCATPKYTERIENIKNNISIVDSAQVKQYAKTITPEELKKLLYRFSSKEFEGRMTGERGHKLAAEFIKSYYVDLGVSSPLGETNYFQGISKSYFPKNTKASENVLAYIEGAEKPDEILVLSAHLDHEGIIDGEIYYGADDNGSGTVALLEIAEAFKMAAKNGFPPKRSILFAHFTAEEIGKYGSEFYTENPVFPIENTIANLNMDMIGRVDDRHPEDKNYIYLIGSDRLSKELHFISEAVQKTYVDIKLDYKFNALNDHNRYYTRSDQYNFAKKGVPVIFYFSGVHEDYSKPTDTPDKIDYELLAKRTKLIFATTWQLANQDKRVTTDKNSVFFN</sequence>
<evidence type="ECO:0000313" key="3">
    <source>
        <dbReference type="Proteomes" id="UP000291142"/>
    </source>
</evidence>
<accession>A0A4Q9FIW6</accession>
<dbReference type="PROSITE" id="PS00018">
    <property type="entry name" value="EF_HAND_1"/>
    <property type="match status" value="1"/>
</dbReference>
<dbReference type="Pfam" id="PF04389">
    <property type="entry name" value="Peptidase_M28"/>
    <property type="match status" value="1"/>
</dbReference>
<dbReference type="PANTHER" id="PTHR12147:SF26">
    <property type="entry name" value="PEPTIDASE M28 DOMAIN-CONTAINING PROTEIN"/>
    <property type="match status" value="1"/>
</dbReference>
<dbReference type="Gene3D" id="3.40.630.10">
    <property type="entry name" value="Zn peptidases"/>
    <property type="match status" value="1"/>
</dbReference>
<dbReference type="PANTHER" id="PTHR12147">
    <property type="entry name" value="METALLOPEPTIDASE M28 FAMILY MEMBER"/>
    <property type="match status" value="1"/>
</dbReference>
<dbReference type="GO" id="GO:0008235">
    <property type="term" value="F:metalloexopeptidase activity"/>
    <property type="evidence" value="ECO:0007669"/>
    <property type="project" value="InterPro"/>
</dbReference>
<dbReference type="OrthoDB" id="9778250at2"/>
<dbReference type="Proteomes" id="UP000291142">
    <property type="component" value="Unassembled WGS sequence"/>
</dbReference>
<dbReference type="CDD" id="cd05660">
    <property type="entry name" value="M28_like_PA"/>
    <property type="match status" value="1"/>
</dbReference>
<keyword evidence="3" id="KW-1185">Reference proteome</keyword>
<dbReference type="SUPFAM" id="SSF53187">
    <property type="entry name" value="Zn-dependent exopeptidases"/>
    <property type="match status" value="1"/>
</dbReference>
<reference evidence="2 3" key="1">
    <citation type="submission" date="2019-02" db="EMBL/GenBank/DDBJ databases">
        <title>Hyunsoonleella sp., isolated from marine sediment.</title>
        <authorList>
            <person name="Liu B.-T."/>
        </authorList>
    </citation>
    <scope>NUCLEOTIDE SEQUENCE [LARGE SCALE GENOMIC DNA]</scope>
    <source>
        <strain evidence="2 3">T58</strain>
    </source>
</reference>
<dbReference type="InterPro" id="IPR045175">
    <property type="entry name" value="M28_fam"/>
</dbReference>
<dbReference type="EMBL" id="SIRT01000008">
    <property type="protein sequence ID" value="TBN02995.1"/>
    <property type="molecule type" value="Genomic_DNA"/>
</dbReference>
<dbReference type="AlphaFoldDB" id="A0A4Q9FIW6"/>
<organism evidence="2 3">
    <name type="scientific">Hyunsoonleella flava</name>
    <dbReference type="NCBI Taxonomy" id="2527939"/>
    <lineage>
        <taxon>Bacteria</taxon>
        <taxon>Pseudomonadati</taxon>
        <taxon>Bacteroidota</taxon>
        <taxon>Flavobacteriia</taxon>
        <taxon>Flavobacteriales</taxon>
        <taxon>Flavobacteriaceae</taxon>
    </lineage>
</organism>
<dbReference type="RefSeq" id="WP_130964526.1">
    <property type="nucleotide sequence ID" value="NZ_SIRT01000008.1"/>
</dbReference>
<evidence type="ECO:0000259" key="1">
    <source>
        <dbReference type="Pfam" id="PF04389"/>
    </source>
</evidence>
<evidence type="ECO:0000313" key="2">
    <source>
        <dbReference type="EMBL" id="TBN02995.1"/>
    </source>
</evidence>
<protein>
    <submittedName>
        <fullName evidence="2">M28 family peptidase</fullName>
    </submittedName>
</protein>
<proteinExistence type="predicted"/>
<feature type="domain" description="Peptidase M28" evidence="1">
    <location>
        <begin position="117"/>
        <end position="327"/>
    </location>
</feature>
<dbReference type="InterPro" id="IPR018247">
    <property type="entry name" value="EF_Hand_1_Ca_BS"/>
</dbReference>
<dbReference type="GO" id="GO:0006508">
    <property type="term" value="P:proteolysis"/>
    <property type="evidence" value="ECO:0007669"/>
    <property type="project" value="InterPro"/>
</dbReference>
<gene>
    <name evidence="2" type="ORF">EYD45_10595</name>
</gene>